<organism evidence="2 3">
    <name type="scientific">Mycolicibacterium frederiksbergense</name>
    <dbReference type="NCBI Taxonomy" id="117567"/>
    <lineage>
        <taxon>Bacteria</taxon>
        <taxon>Bacillati</taxon>
        <taxon>Actinomycetota</taxon>
        <taxon>Actinomycetes</taxon>
        <taxon>Mycobacteriales</taxon>
        <taxon>Mycobacteriaceae</taxon>
        <taxon>Mycolicibacterium</taxon>
    </lineage>
</organism>
<accession>A0ABT6L6C8</accession>
<name>A0ABT6L6C8_9MYCO</name>
<dbReference type="Gene3D" id="1.10.3290.10">
    <property type="entry name" value="Fido-like domain"/>
    <property type="match status" value="1"/>
</dbReference>
<sequence>MHVDAVGQSPVGELVPISGIDPRTMKPWEYWAYLPHTLPELPNLSHRALAISSKAAAAVARLDEAVAQLPRPEILVRPIIRKEAKSTSALEGTYATFEEVLEADFLEDRQMSSEQREIRNYVEASESACAQISDRRITRSFLGELQQMIVKGTEGDTPDAGDIRPHQVAIGPKDRPIEEARFVPCPPGDQLAAGIQEWEDWVAQDSDLLVIAKVAIAHYQFETLHPFGDGNGRLGRLVSILQLMKVGELRWPVLNIAPWFESHRELYQEGLMNVTLTGDFNPWVELFANAVELQAREGLEKIQYLLQLRDQMVADLRARGFRGSVIEIAEILIGYPVIDVRTASLLIGKTFEATNVSIGKLVDHGLLQEITGRSQNRLFGCFPVAAAINR</sequence>
<comment type="caution">
    <text evidence="2">The sequence shown here is derived from an EMBL/GenBank/DDBJ whole genome shotgun (WGS) entry which is preliminary data.</text>
</comment>
<dbReference type="InterPro" id="IPR040198">
    <property type="entry name" value="Fido_containing"/>
</dbReference>
<evidence type="ECO:0000259" key="1">
    <source>
        <dbReference type="PROSITE" id="PS51459"/>
    </source>
</evidence>
<dbReference type="SUPFAM" id="SSF140931">
    <property type="entry name" value="Fic-like"/>
    <property type="match status" value="1"/>
</dbReference>
<dbReference type="Pfam" id="PF13784">
    <property type="entry name" value="Fic_N"/>
    <property type="match status" value="1"/>
</dbReference>
<dbReference type="InterPro" id="IPR003812">
    <property type="entry name" value="Fido"/>
</dbReference>
<dbReference type="PANTHER" id="PTHR13504:SF38">
    <property type="entry name" value="FIDO DOMAIN-CONTAINING PROTEIN"/>
    <property type="match status" value="1"/>
</dbReference>
<keyword evidence="3" id="KW-1185">Reference proteome</keyword>
<dbReference type="RefSeq" id="WP_280835060.1">
    <property type="nucleotide sequence ID" value="NZ_JARXVE010000011.1"/>
</dbReference>
<evidence type="ECO:0000313" key="3">
    <source>
        <dbReference type="Proteomes" id="UP001160130"/>
    </source>
</evidence>
<gene>
    <name evidence="2" type="ORF">M2272_005139</name>
</gene>
<dbReference type="InterPro" id="IPR025758">
    <property type="entry name" value="Fic/DOC_N"/>
</dbReference>
<dbReference type="PANTHER" id="PTHR13504">
    <property type="entry name" value="FIDO DOMAIN-CONTAINING PROTEIN DDB_G0283145"/>
    <property type="match status" value="1"/>
</dbReference>
<dbReference type="EMBL" id="JARXVE010000011">
    <property type="protein sequence ID" value="MDH6198480.1"/>
    <property type="molecule type" value="Genomic_DNA"/>
</dbReference>
<evidence type="ECO:0000313" key="2">
    <source>
        <dbReference type="EMBL" id="MDH6198480.1"/>
    </source>
</evidence>
<protein>
    <submittedName>
        <fullName evidence="2">Fic family protein</fullName>
    </submittedName>
</protein>
<feature type="domain" description="Fido" evidence="1">
    <location>
        <begin position="137"/>
        <end position="289"/>
    </location>
</feature>
<reference evidence="2 3" key="1">
    <citation type="submission" date="2023-04" db="EMBL/GenBank/DDBJ databases">
        <title>Forest soil microbial communities from Buena Vista Peninsula, Colon Province, Panama.</title>
        <authorList>
            <person name="Bouskill N."/>
        </authorList>
    </citation>
    <scope>NUCLEOTIDE SEQUENCE [LARGE SCALE GENOMIC DNA]</scope>
    <source>
        <strain evidence="2 3">AC80</strain>
    </source>
</reference>
<proteinExistence type="predicted"/>
<dbReference type="PROSITE" id="PS51459">
    <property type="entry name" value="FIDO"/>
    <property type="match status" value="1"/>
</dbReference>
<dbReference type="InterPro" id="IPR036597">
    <property type="entry name" value="Fido-like_dom_sf"/>
</dbReference>
<dbReference type="Pfam" id="PF02661">
    <property type="entry name" value="Fic"/>
    <property type="match status" value="1"/>
</dbReference>
<dbReference type="Proteomes" id="UP001160130">
    <property type="component" value="Unassembled WGS sequence"/>
</dbReference>